<keyword evidence="1" id="KW-1133">Transmembrane helix</keyword>
<evidence type="ECO:0000256" key="1">
    <source>
        <dbReference type="SAM" id="Phobius"/>
    </source>
</evidence>
<dbReference type="AlphaFoldDB" id="A0A512M5C5"/>
<comment type="caution">
    <text evidence="2">The sequence shown here is derived from an EMBL/GenBank/DDBJ whole genome shotgun (WGS) entry which is preliminary data.</text>
</comment>
<feature type="transmembrane region" description="Helical" evidence="1">
    <location>
        <begin position="94"/>
        <end position="114"/>
    </location>
</feature>
<keyword evidence="3" id="KW-1185">Reference proteome</keyword>
<feature type="transmembrane region" description="Helical" evidence="1">
    <location>
        <begin position="51"/>
        <end position="73"/>
    </location>
</feature>
<organism evidence="2 3">
    <name type="scientific">Brevifollis gellanilyticus</name>
    <dbReference type="NCBI Taxonomy" id="748831"/>
    <lineage>
        <taxon>Bacteria</taxon>
        <taxon>Pseudomonadati</taxon>
        <taxon>Verrucomicrobiota</taxon>
        <taxon>Verrucomicrobiia</taxon>
        <taxon>Verrucomicrobiales</taxon>
        <taxon>Verrucomicrobiaceae</taxon>
    </lineage>
</organism>
<evidence type="ECO:0000313" key="3">
    <source>
        <dbReference type="Proteomes" id="UP000321577"/>
    </source>
</evidence>
<feature type="transmembrane region" description="Helical" evidence="1">
    <location>
        <begin position="21"/>
        <end position="39"/>
    </location>
</feature>
<keyword evidence="1" id="KW-0472">Membrane</keyword>
<feature type="transmembrane region" description="Helical" evidence="1">
    <location>
        <begin position="160"/>
        <end position="177"/>
    </location>
</feature>
<feature type="transmembrane region" description="Helical" evidence="1">
    <location>
        <begin position="230"/>
        <end position="248"/>
    </location>
</feature>
<proteinExistence type="predicted"/>
<dbReference type="RefSeq" id="WP_146849492.1">
    <property type="nucleotide sequence ID" value="NZ_BKAG01000006.1"/>
</dbReference>
<feature type="transmembrane region" description="Helical" evidence="1">
    <location>
        <begin position="197"/>
        <end position="218"/>
    </location>
</feature>
<dbReference type="Proteomes" id="UP000321577">
    <property type="component" value="Unassembled WGS sequence"/>
</dbReference>
<protein>
    <submittedName>
        <fullName evidence="2">Uncharacterized protein</fullName>
    </submittedName>
</protein>
<sequence length="570" mass="63778">MRATPFISRVLHQLRTEWMHQSWLVIGWLVWLGMRHWLFHASVSEGLMSGIYIGQLTGPVTALLAALLAWRCISADSPSNTDSFSLARPVGQQALFFGKLLYLTMSVFIPLWLLKSRGWTGFGLGAGQWLALSGGVMLSVGLGIGLLAGITALAASPRQVIAIAILGAVAGGAWLVVSEALRGLVDPQHRPALEQVNQQICGSFVGSVVVFAGSWAAWWSATVLRRRGRALGLLLGALAFAPLLSAMSRLDWITPPNQHYANSAKLSLKTGRADPEDKTPGRGLWPTLRIVGLGRDEVASIIDFAPIKEEAEWPPLGSYTDLPANTRGWTSWIHHEHTKALFKHSPPTTLWNDSINSGALYNGRKALKEAIKPLRLTRESAVSTRWRLRLAIHEMKRLATMPFRQLWTQPNQYLVRPGLRLEMKPFAWKQDAWVLGGGMHSMSAMLLPERPQRAAHARGRDLEDNFFLVLEDPELRENKAQDLAVSAYRFDLSDSPLTASWEREQVWRRETRLWTPQVQHEMLKTTHEQWVDRLNASLWHAEERGTVEFELSTEQMAQVLPEETPVAKKP</sequence>
<dbReference type="EMBL" id="BKAG01000006">
    <property type="protein sequence ID" value="GEP41937.1"/>
    <property type="molecule type" value="Genomic_DNA"/>
</dbReference>
<keyword evidence="1" id="KW-0812">Transmembrane</keyword>
<name>A0A512M5C5_9BACT</name>
<reference evidence="2 3" key="1">
    <citation type="submission" date="2019-07" db="EMBL/GenBank/DDBJ databases">
        <title>Whole genome shotgun sequence of Brevifollis gellanilyticus NBRC 108608.</title>
        <authorList>
            <person name="Hosoyama A."/>
            <person name="Uohara A."/>
            <person name="Ohji S."/>
            <person name="Ichikawa N."/>
        </authorList>
    </citation>
    <scope>NUCLEOTIDE SEQUENCE [LARGE SCALE GENOMIC DNA]</scope>
    <source>
        <strain evidence="2 3">NBRC 108608</strain>
    </source>
</reference>
<evidence type="ECO:0000313" key="2">
    <source>
        <dbReference type="EMBL" id="GEP41937.1"/>
    </source>
</evidence>
<accession>A0A512M5C5</accession>
<gene>
    <name evidence="2" type="ORF">BGE01nite_12280</name>
</gene>
<feature type="transmembrane region" description="Helical" evidence="1">
    <location>
        <begin position="126"/>
        <end position="148"/>
    </location>
</feature>